<reference evidence="1" key="1">
    <citation type="submission" date="2019-06" db="EMBL/GenBank/DDBJ databases">
        <title>Complete genome sequence of Methanobrevibacter arboriphilus strain SA.</title>
        <authorList>
            <person name="Asakawa S."/>
        </authorList>
    </citation>
    <scope>NUCLEOTIDE SEQUENCE</scope>
    <source>
        <strain evidence="1">SA</strain>
    </source>
</reference>
<dbReference type="Proteomes" id="UP000825015">
    <property type="component" value="Chromosome"/>
</dbReference>
<accession>A0ACA8R212</accession>
<evidence type="ECO:0000313" key="2">
    <source>
        <dbReference type="Proteomes" id="UP000825015"/>
    </source>
</evidence>
<dbReference type="EMBL" id="AP019779">
    <property type="protein sequence ID" value="BBL60968.1"/>
    <property type="molecule type" value="Genomic_DNA"/>
</dbReference>
<sequence length="134" mass="15978">MSHDLDKNQHSVYRLTYHLVLVIKYRRQVITPEIFNRLIEIFNNNASNFDIVLEESNFESDHVHLLFKAKPQTQLLKFVNAYKSASSRLIKKEYPEIRKKLWKEAFWKIGYFISTTSGANLKTVTKYIQNQKRL</sequence>
<gene>
    <name evidence="1" type="ORF">MarbSA_00080</name>
</gene>
<protein>
    <submittedName>
        <fullName evidence="1">Transposase</fullName>
    </submittedName>
</protein>
<name>A0ACA8R212_METAZ</name>
<proteinExistence type="predicted"/>
<organism evidence="1 2">
    <name type="scientific">Methanobrevibacter arboriphilus</name>
    <dbReference type="NCBI Taxonomy" id="39441"/>
    <lineage>
        <taxon>Archaea</taxon>
        <taxon>Methanobacteriati</taxon>
        <taxon>Methanobacteriota</taxon>
        <taxon>Methanomada group</taxon>
        <taxon>Methanobacteria</taxon>
        <taxon>Methanobacteriales</taxon>
        <taxon>Methanobacteriaceae</taxon>
        <taxon>Methanobrevibacter</taxon>
    </lineage>
</organism>
<evidence type="ECO:0000313" key="1">
    <source>
        <dbReference type="EMBL" id="BBL60968.1"/>
    </source>
</evidence>
<keyword evidence="2" id="KW-1185">Reference proteome</keyword>